<proteinExistence type="predicted"/>
<protein>
    <submittedName>
        <fullName evidence="1">Uncharacterized protein</fullName>
    </submittedName>
</protein>
<name>A0ABU5RLT5_9PSEU</name>
<comment type="caution">
    <text evidence="1">The sequence shown here is derived from an EMBL/GenBank/DDBJ whole genome shotgun (WGS) entry which is preliminary data.</text>
</comment>
<organism evidence="1 2">
    <name type="scientific">Amycolatopsis heterodermiae</name>
    <dbReference type="NCBI Taxonomy" id="3110235"/>
    <lineage>
        <taxon>Bacteria</taxon>
        <taxon>Bacillati</taxon>
        <taxon>Actinomycetota</taxon>
        <taxon>Actinomycetes</taxon>
        <taxon>Pseudonocardiales</taxon>
        <taxon>Pseudonocardiaceae</taxon>
        <taxon>Amycolatopsis</taxon>
    </lineage>
</organism>
<accession>A0ABU5RLT5</accession>
<dbReference type="RefSeq" id="WP_323337090.1">
    <property type="nucleotide sequence ID" value="NZ_JAYFSI010000020.1"/>
</dbReference>
<dbReference type="EMBL" id="JAYFSI010000020">
    <property type="protein sequence ID" value="MEA5367247.1"/>
    <property type="molecule type" value="Genomic_DNA"/>
</dbReference>
<evidence type="ECO:0000313" key="1">
    <source>
        <dbReference type="EMBL" id="MEA5367247.1"/>
    </source>
</evidence>
<reference evidence="1 2" key="1">
    <citation type="submission" date="2023-12" db="EMBL/GenBank/DDBJ databases">
        <title>Amycolatopsis sp. V23-08.</title>
        <authorList>
            <person name="Somphong A."/>
        </authorList>
    </citation>
    <scope>NUCLEOTIDE SEQUENCE [LARGE SCALE GENOMIC DNA]</scope>
    <source>
        <strain evidence="1 2">V23-08</strain>
    </source>
</reference>
<evidence type="ECO:0000313" key="2">
    <source>
        <dbReference type="Proteomes" id="UP001304298"/>
    </source>
</evidence>
<gene>
    <name evidence="1" type="ORF">VA596_47505</name>
</gene>
<dbReference type="Proteomes" id="UP001304298">
    <property type="component" value="Unassembled WGS sequence"/>
</dbReference>
<keyword evidence="2" id="KW-1185">Reference proteome</keyword>
<sequence length="72" mass="7795">MRTLDDVLADIDREIAAADTIPTDAPAPVTTDLRELLVGYIRKLPAPSSLTVETLAAATRRELSYLTDGPWA</sequence>